<organism evidence="3 4">
    <name type="scientific">Silicimonas algicola</name>
    <dbReference type="NCBI Taxonomy" id="1826607"/>
    <lineage>
        <taxon>Bacteria</taxon>
        <taxon>Pseudomonadati</taxon>
        <taxon>Pseudomonadota</taxon>
        <taxon>Alphaproteobacteria</taxon>
        <taxon>Rhodobacterales</taxon>
        <taxon>Paracoccaceae</taxon>
    </lineage>
</organism>
<dbReference type="OrthoDB" id="7856661at2"/>
<dbReference type="Proteomes" id="UP000245390">
    <property type="component" value="Unassembled WGS sequence"/>
</dbReference>
<name>A0A316GJI0_9RHOB</name>
<feature type="signal peptide" evidence="2">
    <location>
        <begin position="1"/>
        <end position="23"/>
    </location>
</feature>
<feature type="region of interest" description="Disordered" evidence="1">
    <location>
        <begin position="25"/>
        <end position="60"/>
    </location>
</feature>
<evidence type="ECO:0000313" key="4">
    <source>
        <dbReference type="Proteomes" id="UP000245390"/>
    </source>
</evidence>
<protein>
    <submittedName>
        <fullName evidence="3">Uncharacterized protein</fullName>
    </submittedName>
</protein>
<reference evidence="3 4" key="1">
    <citation type="submission" date="2018-05" db="EMBL/GenBank/DDBJ databases">
        <title>Genomic Encyclopedia of Type Strains, Phase IV (KMG-IV): sequencing the most valuable type-strain genomes for metagenomic binning, comparative biology and taxonomic classification.</title>
        <authorList>
            <person name="Goeker M."/>
        </authorList>
    </citation>
    <scope>NUCLEOTIDE SEQUENCE [LARGE SCALE GENOMIC DNA]</scope>
    <source>
        <strain evidence="3 4">DSM 103371</strain>
    </source>
</reference>
<keyword evidence="2" id="KW-0732">Signal</keyword>
<sequence length="175" mass="17703">MQKKIETLVALAIAASLGGAAIAQDTDASASPETGSIGTDGELDSSTTAETIPNTNETGDTTAIADASANADMNYGSVISTLNSGALANVDLSMVDADSTINWVLLSQIEGSEQANALDQALESDAQMLDDFQAQIGSNAALTAALVEEGYTPEDVVAASVSADDSVTVVIDDRS</sequence>
<feature type="compositionally biased region" description="Polar residues" evidence="1">
    <location>
        <begin position="44"/>
        <end position="60"/>
    </location>
</feature>
<proteinExistence type="predicted"/>
<dbReference type="AlphaFoldDB" id="A0A316GJI0"/>
<evidence type="ECO:0000256" key="2">
    <source>
        <dbReference type="SAM" id="SignalP"/>
    </source>
</evidence>
<dbReference type="KEGG" id="salo:EF888_20035"/>
<dbReference type="EMBL" id="QGGV01000009">
    <property type="protein sequence ID" value="PWK54967.1"/>
    <property type="molecule type" value="Genomic_DNA"/>
</dbReference>
<keyword evidence="4" id="KW-1185">Reference proteome</keyword>
<gene>
    <name evidence="3" type="ORF">C8D95_10953</name>
</gene>
<dbReference type="RefSeq" id="WP_126918619.1">
    <property type="nucleotide sequence ID" value="NZ_CP034588.1"/>
</dbReference>
<feature type="chain" id="PRO_5016399193" evidence="2">
    <location>
        <begin position="24"/>
        <end position="175"/>
    </location>
</feature>
<comment type="caution">
    <text evidence="3">The sequence shown here is derived from an EMBL/GenBank/DDBJ whole genome shotgun (WGS) entry which is preliminary data.</text>
</comment>
<accession>A0A316GJI0</accession>
<evidence type="ECO:0000313" key="3">
    <source>
        <dbReference type="EMBL" id="PWK54967.1"/>
    </source>
</evidence>
<feature type="compositionally biased region" description="Polar residues" evidence="1">
    <location>
        <begin position="26"/>
        <end position="37"/>
    </location>
</feature>
<evidence type="ECO:0000256" key="1">
    <source>
        <dbReference type="SAM" id="MobiDB-lite"/>
    </source>
</evidence>